<feature type="region of interest" description="Disordered" evidence="1">
    <location>
        <begin position="165"/>
        <end position="184"/>
    </location>
</feature>
<feature type="compositionally biased region" description="Basic and acidic residues" evidence="1">
    <location>
        <begin position="113"/>
        <end position="126"/>
    </location>
</feature>
<reference evidence="2 3" key="1">
    <citation type="submission" date="2023-02" db="EMBL/GenBank/DDBJ databases">
        <title>LHISI_Scaffold_Assembly.</title>
        <authorList>
            <person name="Stuart O.P."/>
            <person name="Cleave R."/>
            <person name="Magrath M.J.L."/>
            <person name="Mikheyev A.S."/>
        </authorList>
    </citation>
    <scope>NUCLEOTIDE SEQUENCE [LARGE SCALE GENOMIC DNA]</scope>
    <source>
        <strain evidence="2">Daus_M_001</strain>
        <tissue evidence="2">Leg muscle</tissue>
    </source>
</reference>
<name>A0ABQ9GG09_9NEOP</name>
<sequence>MCQSMARLRNDVEQLISLLEFRKTGISPLNVHAFSDGDFSSAFVTDRPLRYDCSSAECEEQRRPLNLNNNSVSSTSGFRPEIVHTFTKASKRNENPRRRLKRRKTAILTNTIEEEKRSTDEKRKNCVDVVQPMSPNPPQNRPSTSTLWISSIRQSIDVIQIRVTNRDGPPFPSPSAQSEEFKCP</sequence>
<dbReference type="EMBL" id="JARBHB010000013">
    <property type="protein sequence ID" value="KAJ8870269.1"/>
    <property type="molecule type" value="Genomic_DNA"/>
</dbReference>
<evidence type="ECO:0000313" key="3">
    <source>
        <dbReference type="Proteomes" id="UP001159363"/>
    </source>
</evidence>
<accession>A0ABQ9GG09</accession>
<evidence type="ECO:0000313" key="2">
    <source>
        <dbReference type="EMBL" id="KAJ8870269.1"/>
    </source>
</evidence>
<proteinExistence type="predicted"/>
<organism evidence="2 3">
    <name type="scientific">Dryococelus australis</name>
    <dbReference type="NCBI Taxonomy" id="614101"/>
    <lineage>
        <taxon>Eukaryota</taxon>
        <taxon>Metazoa</taxon>
        <taxon>Ecdysozoa</taxon>
        <taxon>Arthropoda</taxon>
        <taxon>Hexapoda</taxon>
        <taxon>Insecta</taxon>
        <taxon>Pterygota</taxon>
        <taxon>Neoptera</taxon>
        <taxon>Polyneoptera</taxon>
        <taxon>Phasmatodea</taxon>
        <taxon>Verophasmatodea</taxon>
        <taxon>Anareolatae</taxon>
        <taxon>Phasmatidae</taxon>
        <taxon>Eurycanthinae</taxon>
        <taxon>Dryococelus</taxon>
    </lineage>
</organism>
<evidence type="ECO:0000256" key="1">
    <source>
        <dbReference type="SAM" id="MobiDB-lite"/>
    </source>
</evidence>
<feature type="region of interest" description="Disordered" evidence="1">
    <location>
        <begin position="112"/>
        <end position="144"/>
    </location>
</feature>
<dbReference type="Proteomes" id="UP001159363">
    <property type="component" value="Chromosome 12"/>
</dbReference>
<protein>
    <submittedName>
        <fullName evidence="2">Uncharacterized protein</fullName>
    </submittedName>
</protein>
<gene>
    <name evidence="2" type="ORF">PR048_029290</name>
</gene>
<comment type="caution">
    <text evidence="2">The sequence shown here is derived from an EMBL/GenBank/DDBJ whole genome shotgun (WGS) entry which is preliminary data.</text>
</comment>
<keyword evidence="3" id="KW-1185">Reference proteome</keyword>